<keyword evidence="2" id="KW-1185">Reference proteome</keyword>
<evidence type="ECO:0000313" key="2">
    <source>
        <dbReference type="Proteomes" id="UP000317243"/>
    </source>
</evidence>
<comment type="caution">
    <text evidence="1">The sequence shown here is derived from an EMBL/GenBank/DDBJ whole genome shotgun (WGS) entry which is preliminary data.</text>
</comment>
<sequence length="127" mass="13612">MSLEDLIAADAESLFIQDADFGESVTFAGNDAADVTLTAVVVIDRALRDASGTTPTLWTGEIILKASQRDSIVVDDGPLLLVTVRGDSWRVTDVGEPDNGLVRVGIQRELPEHSNAIDLQGVQHHYG</sequence>
<dbReference type="Proteomes" id="UP000317243">
    <property type="component" value="Unassembled WGS sequence"/>
</dbReference>
<evidence type="ECO:0000313" key="1">
    <source>
        <dbReference type="EMBL" id="TWT57251.1"/>
    </source>
</evidence>
<dbReference type="RefSeq" id="WP_146507107.1">
    <property type="nucleotide sequence ID" value="NZ_SIHI01000001.1"/>
</dbReference>
<protein>
    <submittedName>
        <fullName evidence="1">Uncharacterized protein</fullName>
    </submittedName>
</protein>
<dbReference type="EMBL" id="SIHI01000001">
    <property type="protein sequence ID" value="TWT57251.1"/>
    <property type="molecule type" value="Genomic_DNA"/>
</dbReference>
<organism evidence="1 2">
    <name type="scientific">Thalassoglobus neptunius</name>
    <dbReference type="NCBI Taxonomy" id="1938619"/>
    <lineage>
        <taxon>Bacteria</taxon>
        <taxon>Pseudomonadati</taxon>
        <taxon>Planctomycetota</taxon>
        <taxon>Planctomycetia</taxon>
        <taxon>Planctomycetales</taxon>
        <taxon>Planctomycetaceae</taxon>
        <taxon>Thalassoglobus</taxon>
    </lineage>
</organism>
<gene>
    <name evidence="1" type="ORF">KOR42_06090</name>
</gene>
<accession>A0A5C5X4K0</accession>
<proteinExistence type="predicted"/>
<name>A0A5C5X4K0_9PLAN</name>
<dbReference type="AlphaFoldDB" id="A0A5C5X4K0"/>
<reference evidence="1 2" key="1">
    <citation type="submission" date="2019-02" db="EMBL/GenBank/DDBJ databases">
        <title>Deep-cultivation of Planctomycetes and their phenomic and genomic characterization uncovers novel biology.</title>
        <authorList>
            <person name="Wiegand S."/>
            <person name="Jogler M."/>
            <person name="Boedeker C."/>
            <person name="Pinto D."/>
            <person name="Vollmers J."/>
            <person name="Rivas-Marin E."/>
            <person name="Kohn T."/>
            <person name="Peeters S.H."/>
            <person name="Heuer A."/>
            <person name="Rast P."/>
            <person name="Oberbeckmann S."/>
            <person name="Bunk B."/>
            <person name="Jeske O."/>
            <person name="Meyerdierks A."/>
            <person name="Storesund J.E."/>
            <person name="Kallscheuer N."/>
            <person name="Luecker S."/>
            <person name="Lage O.M."/>
            <person name="Pohl T."/>
            <person name="Merkel B.J."/>
            <person name="Hornburger P."/>
            <person name="Mueller R.-W."/>
            <person name="Bruemmer F."/>
            <person name="Labrenz M."/>
            <person name="Spormann A.M."/>
            <person name="Op Den Camp H."/>
            <person name="Overmann J."/>
            <person name="Amann R."/>
            <person name="Jetten M.S.M."/>
            <person name="Mascher T."/>
            <person name="Medema M.H."/>
            <person name="Devos D.P."/>
            <person name="Kaster A.-K."/>
            <person name="Ovreas L."/>
            <person name="Rohde M."/>
            <person name="Galperin M.Y."/>
            <person name="Jogler C."/>
        </authorList>
    </citation>
    <scope>NUCLEOTIDE SEQUENCE [LARGE SCALE GENOMIC DNA]</scope>
    <source>
        <strain evidence="1 2">KOR42</strain>
    </source>
</reference>